<dbReference type="KEGG" id="tic:FH039_09840"/>
<sequence>MKIVLDTNAFNNVTFLEWLRESSLEPVTSSVVYMELLYRYARRRGLPEARSKLMAIFGSLAIEIRSFDETCAELAVNSAIGRWDFSKNARDYMIGALALKLNAPLITYNKKHFGWLPEVFTPEEAMERFGK</sequence>
<evidence type="ECO:0000313" key="2">
    <source>
        <dbReference type="EMBL" id="QDA31839.1"/>
    </source>
</evidence>
<organism evidence="2 3">
    <name type="scientific">Thermococcus indicus</name>
    <dbReference type="NCBI Taxonomy" id="2586643"/>
    <lineage>
        <taxon>Archaea</taxon>
        <taxon>Methanobacteriati</taxon>
        <taxon>Methanobacteriota</taxon>
        <taxon>Thermococci</taxon>
        <taxon>Thermococcales</taxon>
        <taxon>Thermococcaceae</taxon>
        <taxon>Thermococcus</taxon>
    </lineage>
</organism>
<dbReference type="GeneID" id="40475486"/>
<dbReference type="CDD" id="cd09881">
    <property type="entry name" value="PIN_VapC4-5_FitB-like"/>
    <property type="match status" value="1"/>
</dbReference>
<dbReference type="InterPro" id="IPR029060">
    <property type="entry name" value="PIN-like_dom_sf"/>
</dbReference>
<feature type="domain" description="PIN" evidence="1">
    <location>
        <begin position="3"/>
        <end position="111"/>
    </location>
</feature>
<dbReference type="SUPFAM" id="SSF88723">
    <property type="entry name" value="PIN domain-like"/>
    <property type="match status" value="1"/>
</dbReference>
<dbReference type="EMBL" id="CP040846">
    <property type="protein sequence ID" value="QDA31839.1"/>
    <property type="molecule type" value="Genomic_DNA"/>
</dbReference>
<reference evidence="2 3" key="1">
    <citation type="submission" date="2019-06" db="EMBL/GenBank/DDBJ databases">
        <title>Thermococcus indicus sp. nov., a Fe(III)-reducing hyperthermophilic archaeon isolated from the Onnuri vent field of the Central Indian Ocean ridge.</title>
        <authorList>
            <person name="Lim J.K."/>
            <person name="Kim Y.J."/>
            <person name="Kwon K.K."/>
        </authorList>
    </citation>
    <scope>NUCLEOTIDE SEQUENCE [LARGE SCALE GENOMIC DNA]</scope>
    <source>
        <strain evidence="2 3">IOH1</strain>
    </source>
</reference>
<gene>
    <name evidence="2" type="ORF">FH039_09840</name>
</gene>
<evidence type="ECO:0000259" key="1">
    <source>
        <dbReference type="Pfam" id="PF01850"/>
    </source>
</evidence>
<keyword evidence="3" id="KW-1185">Reference proteome</keyword>
<dbReference type="Proteomes" id="UP000306007">
    <property type="component" value="Chromosome"/>
</dbReference>
<protein>
    <submittedName>
        <fullName evidence="2">Type II toxin-antitoxin system VapC family toxin</fullName>
    </submittedName>
</protein>
<dbReference type="OrthoDB" id="70111at2157"/>
<name>A0A4Y5SNM5_9EURY</name>
<accession>A0A4Y5SNM5</accession>
<proteinExistence type="predicted"/>
<dbReference type="Gene3D" id="3.40.50.1010">
    <property type="entry name" value="5'-nuclease"/>
    <property type="match status" value="1"/>
</dbReference>
<dbReference type="Pfam" id="PF01850">
    <property type="entry name" value="PIN"/>
    <property type="match status" value="1"/>
</dbReference>
<evidence type="ECO:0000313" key="3">
    <source>
        <dbReference type="Proteomes" id="UP000306007"/>
    </source>
</evidence>
<dbReference type="InterPro" id="IPR002716">
    <property type="entry name" value="PIN_dom"/>
</dbReference>
<dbReference type="AlphaFoldDB" id="A0A4Y5SNM5"/>
<dbReference type="RefSeq" id="WP_139681171.1">
    <property type="nucleotide sequence ID" value="NZ_CP040846.1"/>
</dbReference>